<dbReference type="SUPFAM" id="SSF46785">
    <property type="entry name" value="Winged helix' DNA-binding domain"/>
    <property type="match status" value="1"/>
</dbReference>
<reference evidence="6 7" key="1">
    <citation type="submission" date="2020-03" db="EMBL/GenBank/DDBJ databases">
        <title>Genomic Encyclopedia of Type Strains, Phase III (KMG-III): the genomes of soil and plant-associated and newly described type strains.</title>
        <authorList>
            <person name="Whitman W."/>
        </authorList>
    </citation>
    <scope>NUCLEOTIDE SEQUENCE [LARGE SCALE GENOMIC DNA]</scope>
    <source>
        <strain evidence="6 7">CECT 8804</strain>
    </source>
</reference>
<feature type="domain" description="IclR-ED" evidence="5">
    <location>
        <begin position="81"/>
        <end position="258"/>
    </location>
</feature>
<dbReference type="PROSITE" id="PS51077">
    <property type="entry name" value="HTH_ICLR"/>
    <property type="match status" value="1"/>
</dbReference>
<protein>
    <submittedName>
        <fullName evidence="6">DNA-binding IclR family transcriptional regulator</fullName>
    </submittedName>
</protein>
<evidence type="ECO:0000256" key="3">
    <source>
        <dbReference type="ARBA" id="ARBA00023163"/>
    </source>
</evidence>
<gene>
    <name evidence="6" type="ORF">FHS31_002920</name>
</gene>
<dbReference type="PANTHER" id="PTHR30136">
    <property type="entry name" value="HELIX-TURN-HELIX TRANSCRIPTIONAL REGULATOR, ICLR FAMILY"/>
    <property type="match status" value="1"/>
</dbReference>
<feature type="domain" description="HTH iclR-type" evidence="4">
    <location>
        <begin position="18"/>
        <end position="80"/>
    </location>
</feature>
<dbReference type="EMBL" id="JAAOZC010000009">
    <property type="protein sequence ID" value="NIJ09288.1"/>
    <property type="molecule type" value="Genomic_DNA"/>
</dbReference>
<dbReference type="InterPro" id="IPR014757">
    <property type="entry name" value="Tscrpt_reg_IclR_C"/>
</dbReference>
<evidence type="ECO:0000256" key="1">
    <source>
        <dbReference type="ARBA" id="ARBA00023015"/>
    </source>
</evidence>
<keyword evidence="3" id="KW-0804">Transcription</keyword>
<dbReference type="GO" id="GO:0003677">
    <property type="term" value="F:DNA binding"/>
    <property type="evidence" value="ECO:0007669"/>
    <property type="project" value="UniProtKB-KW"/>
</dbReference>
<dbReference type="PROSITE" id="PS51078">
    <property type="entry name" value="ICLR_ED"/>
    <property type="match status" value="1"/>
</dbReference>
<dbReference type="Gene3D" id="3.30.450.40">
    <property type="match status" value="1"/>
</dbReference>
<dbReference type="SUPFAM" id="SSF55781">
    <property type="entry name" value="GAF domain-like"/>
    <property type="match status" value="1"/>
</dbReference>
<keyword evidence="2 6" id="KW-0238">DNA-binding</keyword>
<accession>A0ABX0TW74</accession>
<dbReference type="PANTHER" id="PTHR30136:SF8">
    <property type="entry name" value="TRANSCRIPTIONAL REGULATORY PROTEIN"/>
    <property type="match status" value="1"/>
</dbReference>
<evidence type="ECO:0000259" key="4">
    <source>
        <dbReference type="PROSITE" id="PS51077"/>
    </source>
</evidence>
<keyword evidence="7" id="KW-1185">Reference proteome</keyword>
<evidence type="ECO:0000256" key="2">
    <source>
        <dbReference type="ARBA" id="ARBA00023125"/>
    </source>
</evidence>
<dbReference type="InterPro" id="IPR050707">
    <property type="entry name" value="HTH_MetabolicPath_Reg"/>
</dbReference>
<dbReference type="InterPro" id="IPR005471">
    <property type="entry name" value="Tscrpt_reg_IclR_N"/>
</dbReference>
<sequence length="265" mass="27762">MEPFSEPFELSGARRRGINSVEQGVAVLQAVVELRAAASLKDIARVARLDSSQAHRYISSLVNCGMVRQDPATGLYDLGPTALRTGLAALARLDPIAQIDEAARDLARRCGGTVLLAVWAIGGPTIIRWYHGTPPVYTALTIGSVLPLTASATGKIFLAFLADPLLAPLLKSEGISAPDHDPKLAEERGCVRAAHFATVDNRVIPGLRAMSSPVLGAGERIIAALAIIASDATPPVVDAERAAALLTTCRGLTLDLGGHWGGPSR</sequence>
<evidence type="ECO:0000313" key="7">
    <source>
        <dbReference type="Proteomes" id="UP000727456"/>
    </source>
</evidence>
<keyword evidence="1" id="KW-0805">Transcription regulation</keyword>
<dbReference type="InterPro" id="IPR036388">
    <property type="entry name" value="WH-like_DNA-bd_sf"/>
</dbReference>
<comment type="caution">
    <text evidence="6">The sequence shown here is derived from an EMBL/GenBank/DDBJ whole genome shotgun (WGS) entry which is preliminary data.</text>
</comment>
<proteinExistence type="predicted"/>
<evidence type="ECO:0000259" key="5">
    <source>
        <dbReference type="PROSITE" id="PS51078"/>
    </source>
</evidence>
<evidence type="ECO:0000313" key="6">
    <source>
        <dbReference type="EMBL" id="NIJ09288.1"/>
    </source>
</evidence>
<organism evidence="6 7">
    <name type="scientific">Sphingomonas vulcanisoli</name>
    <dbReference type="NCBI Taxonomy" id="1658060"/>
    <lineage>
        <taxon>Bacteria</taxon>
        <taxon>Pseudomonadati</taxon>
        <taxon>Pseudomonadota</taxon>
        <taxon>Alphaproteobacteria</taxon>
        <taxon>Sphingomonadales</taxon>
        <taxon>Sphingomonadaceae</taxon>
        <taxon>Sphingomonas</taxon>
    </lineage>
</organism>
<dbReference type="RefSeq" id="WP_167074754.1">
    <property type="nucleotide sequence ID" value="NZ_JAAOZC010000009.1"/>
</dbReference>
<dbReference type="Proteomes" id="UP000727456">
    <property type="component" value="Unassembled WGS sequence"/>
</dbReference>
<dbReference type="Gene3D" id="1.10.10.10">
    <property type="entry name" value="Winged helix-like DNA-binding domain superfamily/Winged helix DNA-binding domain"/>
    <property type="match status" value="1"/>
</dbReference>
<dbReference type="InterPro" id="IPR036390">
    <property type="entry name" value="WH_DNA-bd_sf"/>
</dbReference>
<dbReference type="InterPro" id="IPR029016">
    <property type="entry name" value="GAF-like_dom_sf"/>
</dbReference>
<dbReference type="Pfam" id="PF01614">
    <property type="entry name" value="IclR_C"/>
    <property type="match status" value="1"/>
</dbReference>
<dbReference type="Pfam" id="PF09339">
    <property type="entry name" value="HTH_IclR"/>
    <property type="match status" value="1"/>
</dbReference>
<dbReference type="SMART" id="SM00346">
    <property type="entry name" value="HTH_ICLR"/>
    <property type="match status" value="1"/>
</dbReference>
<name>A0ABX0TW74_9SPHN</name>